<keyword evidence="8" id="KW-0067">ATP-binding</keyword>
<keyword evidence="4" id="KW-0963">Cytoplasm</keyword>
<name>A0A921Z481_MANSE</name>
<keyword evidence="5" id="KW-0547">Nucleotide-binding</keyword>
<comment type="catalytic activity">
    <reaction evidence="9">
        <text>ATP + H2O = ADP + phosphate + H(+)</text>
        <dbReference type="Rhea" id="RHEA:13065"/>
        <dbReference type="ChEBI" id="CHEBI:15377"/>
        <dbReference type="ChEBI" id="CHEBI:15378"/>
        <dbReference type="ChEBI" id="CHEBI:30616"/>
        <dbReference type="ChEBI" id="CHEBI:43474"/>
        <dbReference type="ChEBI" id="CHEBI:456216"/>
        <dbReference type="EC" id="3.6.4.13"/>
    </reaction>
</comment>
<dbReference type="InterPro" id="IPR041679">
    <property type="entry name" value="DNA2/NAM7-like_C"/>
</dbReference>
<reference evidence="13" key="2">
    <citation type="submission" date="2020-12" db="EMBL/GenBank/DDBJ databases">
        <authorList>
            <person name="Kanost M."/>
        </authorList>
    </citation>
    <scope>NUCLEOTIDE SEQUENCE</scope>
</reference>
<dbReference type="GO" id="GO:0003724">
    <property type="term" value="F:RNA helicase activity"/>
    <property type="evidence" value="ECO:0007669"/>
    <property type="project" value="UniProtKB-EC"/>
</dbReference>
<proteinExistence type="inferred from homology"/>
<dbReference type="InterPro" id="IPR041677">
    <property type="entry name" value="DNA2/NAM7_AAA_11"/>
</dbReference>
<evidence type="ECO:0000256" key="8">
    <source>
        <dbReference type="ARBA" id="ARBA00022840"/>
    </source>
</evidence>
<dbReference type="Pfam" id="PF21634">
    <property type="entry name" value="MOV-10_beta-barrel"/>
    <property type="match status" value="1"/>
</dbReference>
<gene>
    <name evidence="13" type="ORF">O3G_MSEX006632</name>
</gene>
<evidence type="ECO:0000259" key="10">
    <source>
        <dbReference type="Pfam" id="PF13086"/>
    </source>
</evidence>
<keyword evidence="7" id="KW-0347">Helicase</keyword>
<sequence length="1123" mass="127870">MFSYITSIFSYIFGKQEENDDDDDEREEFLADQLMNLDFVDENRFDKLLEPKEIPKTANCFQRTGVVTYLDTDHILIDGSLYFSLESCSISITLNDKVLYLGYKDENDSIIVVRILECHGTYWGDGDIKDDAEESSYDIIEHVVIGEVEARLDRWVYMKDNDLKFNLDDVTASFVPIKGDWLELKCNVQWDEQKPHDIAAAQVLQILSVKPLRKQIKSVTVTEWSGESGTCDRQIYFNKQSIQDGTQPQAGSRVYVEAIESNQGLCVWRAIKLITLELNHIANPMPKQDETDLILEDELNIAATHTLKFNNVDINETATIDLAITNNSDQYYVINKWILLSKKRDSQVSVSPILARPRKLYPKQTFTFTITCLPKFLGNTREQMIVMFRGFQIKRFIEINIVNKTFSNQNSINFVNIKSEHDKIESMKKIRNSENSFIPGVRTVKPPAFVPVRVGQFNIPQKIWSVVLGDSEQTVYSSEYDKIISRIECHLPCLTKHLSIGNYIDRWHTLLYIEEIQNNINMRAYDIPKAFLIRCQEYLGLEIKGLSEKRPSLIQGDRVIVKDVWNPNASNYEGYIHVVKGDMVLMKFHQQFHESYSGSDVSIEFHFSRMSYRRAHQAINLALSNLGVDVLFPSRVLSRTPQLTREALDNVSWFNKNLNVEQKLAITNVLLGECRPLPYCIYGPPGTGKTVTVIEAILQILSLLPDSRILVATPSNSAANLVTERLIQYSNVFSGSVVRLLAAHLVGSDSIPDIIRPFCATLDIARENTVKSRHVVENGINLNCQTSFIGRHRVTIGTCYNIGTLAQMGLPKGHFTHVIVDEAGQATEPEIMIPLTFTDKENGQIILAGDPMQLGPVIMSRYCKEFGMDESYLSRILDTFPYQKDFDAYNNGYNNKLVTRLIDNYRSLKEILTLPSAMFYDASLVEKIERSQPWITEMLNVVSEIFGSNEKATGGIYVYGIKGCNMRAEDSPSWYNPQEASMLALTVCKLYKKNIKPTDIGVIAPYIAQIKYIRMLFDAMGLPQAKIGTVEEFQGQERPIILISTVRSTEAHLFEDQRNTLGFVKNPKRLNVAITRAQVAAIVFCDPTLLSRDPLWQRVVKYAVENDKYIGCDLPYECQQHGQ</sequence>
<comment type="subcellular location">
    <subcellularLocation>
        <location evidence="1">Cytoplasm</location>
    </subcellularLocation>
</comment>
<evidence type="ECO:0000256" key="6">
    <source>
        <dbReference type="ARBA" id="ARBA00022801"/>
    </source>
</evidence>
<evidence type="ECO:0000256" key="9">
    <source>
        <dbReference type="ARBA" id="ARBA00047984"/>
    </source>
</evidence>
<evidence type="ECO:0000313" key="14">
    <source>
        <dbReference type="Proteomes" id="UP000791440"/>
    </source>
</evidence>
<feature type="domain" description="DNA2/NAM7 helicase helicase" evidence="10">
    <location>
        <begin position="658"/>
        <end position="758"/>
    </location>
</feature>
<dbReference type="InterPro" id="IPR049080">
    <property type="entry name" value="MOV-10-like_beta-barrel"/>
</dbReference>
<dbReference type="Gene3D" id="2.60.40.10">
    <property type="entry name" value="Immunoglobulins"/>
    <property type="match status" value="1"/>
</dbReference>
<evidence type="ECO:0000256" key="2">
    <source>
        <dbReference type="ARBA" id="ARBA00005601"/>
    </source>
</evidence>
<keyword evidence="14" id="KW-1185">Reference proteome</keyword>
<dbReference type="CDD" id="cd18808">
    <property type="entry name" value="SF1_C_Upf1"/>
    <property type="match status" value="1"/>
</dbReference>
<feature type="domain" description="DNA2/NAM7 helicase-like C-terminal" evidence="11">
    <location>
        <begin position="895"/>
        <end position="1086"/>
    </location>
</feature>
<dbReference type="EMBL" id="JH668388">
    <property type="protein sequence ID" value="KAG6450535.1"/>
    <property type="molecule type" value="Genomic_DNA"/>
</dbReference>
<dbReference type="AlphaFoldDB" id="A0A921Z481"/>
<evidence type="ECO:0000256" key="4">
    <source>
        <dbReference type="ARBA" id="ARBA00022490"/>
    </source>
</evidence>
<evidence type="ECO:0000256" key="5">
    <source>
        <dbReference type="ARBA" id="ARBA00022741"/>
    </source>
</evidence>
<dbReference type="GO" id="GO:0005737">
    <property type="term" value="C:cytoplasm"/>
    <property type="evidence" value="ECO:0007669"/>
    <property type="project" value="UniProtKB-SubCell"/>
</dbReference>
<dbReference type="Gene3D" id="3.40.50.300">
    <property type="entry name" value="P-loop containing nucleotide triphosphate hydrolases"/>
    <property type="match status" value="2"/>
</dbReference>
<protein>
    <recommendedName>
        <fullName evidence="3">RNA helicase</fullName>
        <ecNumber evidence="3">3.6.4.13</ecNumber>
    </recommendedName>
</protein>
<dbReference type="EC" id="3.6.4.13" evidence="3"/>
<dbReference type="InterPro" id="IPR027417">
    <property type="entry name" value="P-loop_NTPase"/>
</dbReference>
<comment type="caution">
    <text evidence="13">The sequence shown here is derived from an EMBL/GenBank/DDBJ whole genome shotgun (WGS) entry which is preliminary data.</text>
</comment>
<dbReference type="GO" id="GO:0005524">
    <property type="term" value="F:ATP binding"/>
    <property type="evidence" value="ECO:0007669"/>
    <property type="project" value="UniProtKB-KW"/>
</dbReference>
<evidence type="ECO:0000313" key="13">
    <source>
        <dbReference type="EMBL" id="KAG6450535.1"/>
    </source>
</evidence>
<feature type="domain" description="Helicase MOV-10-like beta-barrel" evidence="12">
    <location>
        <begin position="535"/>
        <end position="597"/>
    </location>
</feature>
<dbReference type="GO" id="GO:0016787">
    <property type="term" value="F:hydrolase activity"/>
    <property type="evidence" value="ECO:0007669"/>
    <property type="project" value="UniProtKB-KW"/>
</dbReference>
<dbReference type="Pfam" id="PF13086">
    <property type="entry name" value="AAA_11"/>
    <property type="match status" value="2"/>
</dbReference>
<dbReference type="InterPro" id="IPR013783">
    <property type="entry name" value="Ig-like_fold"/>
</dbReference>
<evidence type="ECO:0000259" key="12">
    <source>
        <dbReference type="Pfam" id="PF21634"/>
    </source>
</evidence>
<keyword evidence="6" id="KW-0378">Hydrolase</keyword>
<dbReference type="PANTHER" id="PTHR45418">
    <property type="entry name" value="CANCER/TESTIS ANTIGEN 55"/>
    <property type="match status" value="1"/>
</dbReference>
<dbReference type="Pfam" id="PF13087">
    <property type="entry name" value="AAA_12"/>
    <property type="match status" value="1"/>
</dbReference>
<evidence type="ECO:0000259" key="11">
    <source>
        <dbReference type="Pfam" id="PF13087"/>
    </source>
</evidence>
<dbReference type="SUPFAM" id="SSF52540">
    <property type="entry name" value="P-loop containing nucleoside triphosphate hydrolases"/>
    <property type="match status" value="1"/>
</dbReference>
<dbReference type="Proteomes" id="UP000791440">
    <property type="component" value="Unassembled WGS sequence"/>
</dbReference>
<evidence type="ECO:0000256" key="3">
    <source>
        <dbReference type="ARBA" id="ARBA00012552"/>
    </source>
</evidence>
<reference evidence="13" key="1">
    <citation type="journal article" date="2016" name="Insect Biochem. Mol. Biol.">
        <title>Multifaceted biological insights from a draft genome sequence of the tobacco hornworm moth, Manduca sexta.</title>
        <authorList>
            <person name="Kanost M.R."/>
            <person name="Arrese E.L."/>
            <person name="Cao X."/>
            <person name="Chen Y.R."/>
            <person name="Chellapilla S."/>
            <person name="Goldsmith M.R."/>
            <person name="Grosse-Wilde E."/>
            <person name="Heckel D.G."/>
            <person name="Herndon N."/>
            <person name="Jiang H."/>
            <person name="Papanicolaou A."/>
            <person name="Qu J."/>
            <person name="Soulages J.L."/>
            <person name="Vogel H."/>
            <person name="Walters J."/>
            <person name="Waterhouse R.M."/>
            <person name="Ahn S.J."/>
            <person name="Almeida F.C."/>
            <person name="An C."/>
            <person name="Aqrawi P."/>
            <person name="Bretschneider A."/>
            <person name="Bryant W.B."/>
            <person name="Bucks S."/>
            <person name="Chao H."/>
            <person name="Chevignon G."/>
            <person name="Christen J.M."/>
            <person name="Clarke D.F."/>
            <person name="Dittmer N.T."/>
            <person name="Ferguson L.C.F."/>
            <person name="Garavelou S."/>
            <person name="Gordon K.H.J."/>
            <person name="Gunaratna R.T."/>
            <person name="Han Y."/>
            <person name="Hauser F."/>
            <person name="He Y."/>
            <person name="Heidel-Fischer H."/>
            <person name="Hirsh A."/>
            <person name="Hu Y."/>
            <person name="Jiang H."/>
            <person name="Kalra D."/>
            <person name="Klinner C."/>
            <person name="Konig C."/>
            <person name="Kovar C."/>
            <person name="Kroll A.R."/>
            <person name="Kuwar S.S."/>
            <person name="Lee S.L."/>
            <person name="Lehman R."/>
            <person name="Li K."/>
            <person name="Li Z."/>
            <person name="Liang H."/>
            <person name="Lovelace S."/>
            <person name="Lu Z."/>
            <person name="Mansfield J.H."/>
            <person name="McCulloch K.J."/>
            <person name="Mathew T."/>
            <person name="Morton B."/>
            <person name="Muzny D.M."/>
            <person name="Neunemann D."/>
            <person name="Ongeri F."/>
            <person name="Pauchet Y."/>
            <person name="Pu L.L."/>
            <person name="Pyrousis I."/>
            <person name="Rao X.J."/>
            <person name="Redding A."/>
            <person name="Roesel C."/>
            <person name="Sanchez-Gracia A."/>
            <person name="Schaack S."/>
            <person name="Shukla A."/>
            <person name="Tetreau G."/>
            <person name="Wang Y."/>
            <person name="Xiong G.H."/>
            <person name="Traut W."/>
            <person name="Walsh T.K."/>
            <person name="Worley K.C."/>
            <person name="Wu D."/>
            <person name="Wu W."/>
            <person name="Wu Y.Q."/>
            <person name="Zhang X."/>
            <person name="Zou Z."/>
            <person name="Zucker H."/>
            <person name="Briscoe A.D."/>
            <person name="Burmester T."/>
            <person name="Clem R.J."/>
            <person name="Feyereisen R."/>
            <person name="Grimmelikhuijzen C.J.P."/>
            <person name="Hamodrakas S.J."/>
            <person name="Hansson B.S."/>
            <person name="Huguet E."/>
            <person name="Jermiin L.S."/>
            <person name="Lan Q."/>
            <person name="Lehman H.K."/>
            <person name="Lorenzen M."/>
            <person name="Merzendorfer H."/>
            <person name="Michalopoulos I."/>
            <person name="Morton D.B."/>
            <person name="Muthukrishnan S."/>
            <person name="Oakeshott J.G."/>
            <person name="Palmer W."/>
            <person name="Park Y."/>
            <person name="Passarelli A.L."/>
            <person name="Rozas J."/>
            <person name="Schwartz L.M."/>
            <person name="Smith W."/>
            <person name="Southgate A."/>
            <person name="Vilcinskas A."/>
            <person name="Vogt R."/>
            <person name="Wang P."/>
            <person name="Werren J."/>
            <person name="Yu X.Q."/>
            <person name="Zhou J.J."/>
            <person name="Brown S.J."/>
            <person name="Scherer S.E."/>
            <person name="Richards S."/>
            <person name="Blissard G.W."/>
        </authorList>
    </citation>
    <scope>NUCLEOTIDE SEQUENCE</scope>
</reference>
<feature type="domain" description="DNA2/NAM7 helicase helicase" evidence="10">
    <location>
        <begin position="783"/>
        <end position="861"/>
    </location>
</feature>
<organism evidence="13 14">
    <name type="scientific">Manduca sexta</name>
    <name type="common">Tobacco hawkmoth</name>
    <name type="synonym">Tobacco hornworm</name>
    <dbReference type="NCBI Taxonomy" id="7130"/>
    <lineage>
        <taxon>Eukaryota</taxon>
        <taxon>Metazoa</taxon>
        <taxon>Ecdysozoa</taxon>
        <taxon>Arthropoda</taxon>
        <taxon>Hexapoda</taxon>
        <taxon>Insecta</taxon>
        <taxon>Pterygota</taxon>
        <taxon>Neoptera</taxon>
        <taxon>Endopterygota</taxon>
        <taxon>Lepidoptera</taxon>
        <taxon>Glossata</taxon>
        <taxon>Ditrysia</taxon>
        <taxon>Bombycoidea</taxon>
        <taxon>Sphingidae</taxon>
        <taxon>Sphinginae</taxon>
        <taxon>Sphingini</taxon>
        <taxon>Manduca</taxon>
    </lineage>
</organism>
<evidence type="ECO:0000256" key="1">
    <source>
        <dbReference type="ARBA" id="ARBA00004496"/>
    </source>
</evidence>
<comment type="similarity">
    <text evidence="2">Belongs to the DNA2/NAM7 helicase family. SDE3 subfamily.</text>
</comment>
<evidence type="ECO:0000256" key="7">
    <source>
        <dbReference type="ARBA" id="ARBA00022806"/>
    </source>
</evidence>
<dbReference type="InterPro" id="IPR047187">
    <property type="entry name" value="SF1_C_Upf1"/>
</dbReference>
<accession>A0A921Z481</accession>
<dbReference type="PANTHER" id="PTHR45418:SF1">
    <property type="entry name" value="CANCER_TESTIS ANTIGEN 55"/>
    <property type="match status" value="1"/>
</dbReference>